<evidence type="ECO:0000313" key="3">
    <source>
        <dbReference type="Proteomes" id="UP000219338"/>
    </source>
</evidence>
<gene>
    <name evidence="2" type="ORF">ARMOST_08180</name>
</gene>
<dbReference type="Proteomes" id="UP000219338">
    <property type="component" value="Unassembled WGS sequence"/>
</dbReference>
<reference evidence="3" key="1">
    <citation type="journal article" date="2017" name="Nat. Ecol. Evol.">
        <title>Genome expansion and lineage-specific genetic innovations in the forest pathogenic fungi Armillaria.</title>
        <authorList>
            <person name="Sipos G."/>
            <person name="Prasanna A.N."/>
            <person name="Walter M.C."/>
            <person name="O'Connor E."/>
            <person name="Balint B."/>
            <person name="Krizsan K."/>
            <person name="Kiss B."/>
            <person name="Hess J."/>
            <person name="Varga T."/>
            <person name="Slot J."/>
            <person name="Riley R."/>
            <person name="Boka B."/>
            <person name="Rigling D."/>
            <person name="Barry K."/>
            <person name="Lee J."/>
            <person name="Mihaltcheva S."/>
            <person name="LaButti K."/>
            <person name="Lipzen A."/>
            <person name="Waldron R."/>
            <person name="Moloney N.M."/>
            <person name="Sperisen C."/>
            <person name="Kredics L."/>
            <person name="Vagvoelgyi C."/>
            <person name="Patrignani A."/>
            <person name="Fitzpatrick D."/>
            <person name="Nagy I."/>
            <person name="Doyle S."/>
            <person name="Anderson J.B."/>
            <person name="Grigoriev I.V."/>
            <person name="Gueldener U."/>
            <person name="Muensterkoetter M."/>
            <person name="Nagy L.G."/>
        </authorList>
    </citation>
    <scope>NUCLEOTIDE SEQUENCE [LARGE SCALE GENOMIC DNA]</scope>
    <source>
        <strain evidence="3">C18/9</strain>
    </source>
</reference>
<accession>A0A284R804</accession>
<organism evidence="2 3">
    <name type="scientific">Armillaria ostoyae</name>
    <name type="common">Armillaria root rot fungus</name>
    <dbReference type="NCBI Taxonomy" id="47428"/>
    <lineage>
        <taxon>Eukaryota</taxon>
        <taxon>Fungi</taxon>
        <taxon>Dikarya</taxon>
        <taxon>Basidiomycota</taxon>
        <taxon>Agaricomycotina</taxon>
        <taxon>Agaricomycetes</taxon>
        <taxon>Agaricomycetidae</taxon>
        <taxon>Agaricales</taxon>
        <taxon>Marasmiineae</taxon>
        <taxon>Physalacriaceae</taxon>
        <taxon>Armillaria</taxon>
    </lineage>
</organism>
<keyword evidence="3" id="KW-1185">Reference proteome</keyword>
<dbReference type="EMBL" id="FUEG01000005">
    <property type="protein sequence ID" value="SJL04809.1"/>
    <property type="molecule type" value="Genomic_DNA"/>
</dbReference>
<dbReference type="OrthoDB" id="10556787at2759"/>
<sequence>MTIAVDVLRGAIPSIFPSDAEHRISTPDTSGTHKAKRSCQVPANLHSPFERTRKENVNIKGDEVQTRKIGEIS</sequence>
<feature type="region of interest" description="Disordered" evidence="1">
    <location>
        <begin position="19"/>
        <end position="39"/>
    </location>
</feature>
<dbReference type="AlphaFoldDB" id="A0A284R804"/>
<name>A0A284R804_ARMOS</name>
<proteinExistence type="predicted"/>
<evidence type="ECO:0000313" key="2">
    <source>
        <dbReference type="EMBL" id="SJL04809.1"/>
    </source>
</evidence>
<evidence type="ECO:0000256" key="1">
    <source>
        <dbReference type="SAM" id="MobiDB-lite"/>
    </source>
</evidence>
<protein>
    <submittedName>
        <fullName evidence="2">Uncharacterized protein</fullName>
    </submittedName>
</protein>